<name>A0A9X1IF33_9PROT</name>
<protein>
    <recommendedName>
        <fullName evidence="3">DUF922 domain-containing protein</fullName>
    </recommendedName>
</protein>
<evidence type="ECO:0000313" key="2">
    <source>
        <dbReference type="Proteomes" id="UP001139311"/>
    </source>
</evidence>
<evidence type="ECO:0000313" key="1">
    <source>
        <dbReference type="EMBL" id="MCB4823560.1"/>
    </source>
</evidence>
<evidence type="ECO:0008006" key="3">
    <source>
        <dbReference type="Google" id="ProtNLM"/>
    </source>
</evidence>
<dbReference type="RefSeq" id="WP_226610548.1">
    <property type="nucleotide sequence ID" value="NZ_JAJAQI010000028.1"/>
</dbReference>
<keyword evidence="2" id="KW-1185">Reference proteome</keyword>
<dbReference type="EMBL" id="JAJAQI010000028">
    <property type="protein sequence ID" value="MCB4823560.1"/>
    <property type="molecule type" value="Genomic_DNA"/>
</dbReference>
<gene>
    <name evidence="1" type="ORF">LHA35_17660</name>
</gene>
<dbReference type="Proteomes" id="UP001139311">
    <property type="component" value="Unassembled WGS sequence"/>
</dbReference>
<dbReference type="AlphaFoldDB" id="A0A9X1IF33"/>
<reference evidence="1" key="1">
    <citation type="submission" date="2021-10" db="EMBL/GenBank/DDBJ databases">
        <title>Roseicella aerolatum sp. nov., isolated from aerosols of e-waste dismantling site.</title>
        <authorList>
            <person name="Qin T."/>
        </authorList>
    </citation>
    <scope>NUCLEOTIDE SEQUENCE</scope>
    <source>
        <strain evidence="1">GB24</strain>
    </source>
</reference>
<sequence>MGSRISDGAAADDRLGPAAHRLFQAQGLAVAIALTLAAPALAAEEAGGCPAGAARVELVLEDPPPVLSAAGRIVPPEGGAAAPPGARLHHLGLTTSRVAWGSEMETRWREGEGGICARPARVTLRLAQTEHRIRIAREIPEGGCLWRAVEAHERRHVAVNRATLRHAAAEARQAAEAWAGRAEGRGPTMEAAVAALQEGLRQAIEPALAGMRKAREAAHAAIDTPEEYARLGRICPEDRARLRARLGRPG</sequence>
<organism evidence="1 2">
    <name type="scientific">Roseicella aerolata</name>
    <dbReference type="NCBI Taxonomy" id="2883479"/>
    <lineage>
        <taxon>Bacteria</taxon>
        <taxon>Pseudomonadati</taxon>
        <taxon>Pseudomonadota</taxon>
        <taxon>Alphaproteobacteria</taxon>
        <taxon>Acetobacterales</taxon>
        <taxon>Roseomonadaceae</taxon>
        <taxon>Roseicella</taxon>
    </lineage>
</organism>
<accession>A0A9X1IF33</accession>
<proteinExistence type="predicted"/>
<comment type="caution">
    <text evidence="1">The sequence shown here is derived from an EMBL/GenBank/DDBJ whole genome shotgun (WGS) entry which is preliminary data.</text>
</comment>